<evidence type="ECO:0000313" key="2">
    <source>
        <dbReference type="Proteomes" id="UP000583800"/>
    </source>
</evidence>
<name>A0A7X0CA65_9ACTN</name>
<reference evidence="1 2" key="1">
    <citation type="submission" date="2020-08" db="EMBL/GenBank/DDBJ databases">
        <title>Sequencing the genomes of 1000 actinobacteria strains.</title>
        <authorList>
            <person name="Klenk H.-P."/>
        </authorList>
    </citation>
    <scope>NUCLEOTIDE SEQUENCE [LARGE SCALE GENOMIC DNA]</scope>
    <source>
        <strain evidence="1 2">DSM 45913</strain>
    </source>
</reference>
<protein>
    <submittedName>
        <fullName evidence="1">Uncharacterized protein</fullName>
    </submittedName>
</protein>
<organism evidence="1 2">
    <name type="scientific">Nonomuraea muscovyensis</name>
    <dbReference type="NCBI Taxonomy" id="1124761"/>
    <lineage>
        <taxon>Bacteria</taxon>
        <taxon>Bacillati</taxon>
        <taxon>Actinomycetota</taxon>
        <taxon>Actinomycetes</taxon>
        <taxon>Streptosporangiales</taxon>
        <taxon>Streptosporangiaceae</taxon>
        <taxon>Nonomuraea</taxon>
    </lineage>
</organism>
<dbReference type="RefSeq" id="WP_185088630.1">
    <property type="nucleotide sequence ID" value="NZ_JACHJB010000003.1"/>
</dbReference>
<dbReference type="AlphaFoldDB" id="A0A7X0CA65"/>
<accession>A0A7X0CA65</accession>
<dbReference type="EMBL" id="JACHJB010000003">
    <property type="protein sequence ID" value="MBB6350918.1"/>
    <property type="molecule type" value="Genomic_DNA"/>
</dbReference>
<sequence>MIDARDRLIPPDQLLQVAALLNVLRMDDAMACQDAPPETDSAAASPTWSVRRRAHQPVYQAPADRWKGVDLSAGPAETVALVMLGRYV</sequence>
<gene>
    <name evidence="1" type="ORF">FHU36_007490</name>
</gene>
<keyword evidence="2" id="KW-1185">Reference proteome</keyword>
<comment type="caution">
    <text evidence="1">The sequence shown here is derived from an EMBL/GenBank/DDBJ whole genome shotgun (WGS) entry which is preliminary data.</text>
</comment>
<proteinExistence type="predicted"/>
<evidence type="ECO:0000313" key="1">
    <source>
        <dbReference type="EMBL" id="MBB6350918.1"/>
    </source>
</evidence>
<dbReference type="Proteomes" id="UP000583800">
    <property type="component" value="Unassembled WGS sequence"/>
</dbReference>